<comment type="caution">
    <text evidence="2">The sequence shown here is derived from an EMBL/GenBank/DDBJ whole genome shotgun (WGS) entry which is preliminary data.</text>
</comment>
<feature type="transmembrane region" description="Helical" evidence="1">
    <location>
        <begin position="39"/>
        <end position="60"/>
    </location>
</feature>
<gene>
    <name evidence="2" type="ORF">ACFQO1_11510</name>
</gene>
<organism evidence="2 3">
    <name type="scientific">Jejudonia soesokkakensis</name>
    <dbReference type="NCBI Taxonomy" id="1323432"/>
    <lineage>
        <taxon>Bacteria</taxon>
        <taxon>Pseudomonadati</taxon>
        <taxon>Bacteroidota</taxon>
        <taxon>Flavobacteriia</taxon>
        <taxon>Flavobacteriales</taxon>
        <taxon>Flavobacteriaceae</taxon>
        <taxon>Jejudonia</taxon>
    </lineage>
</organism>
<feature type="transmembrane region" description="Helical" evidence="1">
    <location>
        <begin position="144"/>
        <end position="163"/>
    </location>
</feature>
<keyword evidence="3" id="KW-1185">Reference proteome</keyword>
<keyword evidence="1" id="KW-0472">Membrane</keyword>
<feature type="transmembrane region" description="Helical" evidence="1">
    <location>
        <begin position="192"/>
        <end position="209"/>
    </location>
</feature>
<name>A0ABW2MWN5_9FLAO</name>
<dbReference type="InterPro" id="IPR009793">
    <property type="entry name" value="DUF1361"/>
</dbReference>
<evidence type="ECO:0000256" key="1">
    <source>
        <dbReference type="SAM" id="Phobius"/>
    </source>
</evidence>
<feature type="transmembrane region" description="Helical" evidence="1">
    <location>
        <begin position="102"/>
        <end position="123"/>
    </location>
</feature>
<keyword evidence="1" id="KW-0812">Transmembrane</keyword>
<dbReference type="Proteomes" id="UP001596415">
    <property type="component" value="Unassembled WGS sequence"/>
</dbReference>
<dbReference type="RefSeq" id="WP_380218277.1">
    <property type="nucleotide sequence ID" value="NZ_JBHTBN010000006.1"/>
</dbReference>
<protein>
    <submittedName>
        <fullName evidence="2">DUF1361 domain-containing protein</fullName>
    </submittedName>
</protein>
<keyword evidence="1" id="KW-1133">Transmembrane helix</keyword>
<accession>A0ABW2MWN5</accession>
<dbReference type="EMBL" id="JBHTBN010000006">
    <property type="protein sequence ID" value="MFC7358317.1"/>
    <property type="molecule type" value="Genomic_DNA"/>
</dbReference>
<reference evidence="3" key="1">
    <citation type="journal article" date="2019" name="Int. J. Syst. Evol. Microbiol.">
        <title>The Global Catalogue of Microorganisms (GCM) 10K type strain sequencing project: providing services to taxonomists for standard genome sequencing and annotation.</title>
        <authorList>
            <consortium name="The Broad Institute Genomics Platform"/>
            <consortium name="The Broad Institute Genome Sequencing Center for Infectious Disease"/>
            <person name="Wu L."/>
            <person name="Ma J."/>
        </authorList>
    </citation>
    <scope>NUCLEOTIDE SEQUENCE [LARGE SCALE GENOMIC DNA]</scope>
    <source>
        <strain evidence="3">CGMCC 1.16306</strain>
    </source>
</reference>
<evidence type="ECO:0000313" key="3">
    <source>
        <dbReference type="Proteomes" id="UP001596415"/>
    </source>
</evidence>
<dbReference type="Pfam" id="PF07099">
    <property type="entry name" value="DUF1361"/>
    <property type="match status" value="1"/>
</dbReference>
<evidence type="ECO:0000313" key="2">
    <source>
        <dbReference type="EMBL" id="MFC7358317.1"/>
    </source>
</evidence>
<proteinExistence type="predicted"/>
<feature type="transmembrane region" description="Helical" evidence="1">
    <location>
        <begin position="12"/>
        <end position="33"/>
    </location>
</feature>
<feature type="transmembrane region" description="Helical" evidence="1">
    <location>
        <begin position="72"/>
        <end position="90"/>
    </location>
</feature>
<sequence>MTHIKTLVFNHFKTLFTILGITTLSLFLLMIRLKLTHSFFLLFLVWNLFLAFIPFAITFYLKNTTKLSGGKLGFWFFIWLLFLPNAPYIVTDLIHLQLSEGLLILLDILVIGLFALSGLYCYFMTVRDMKELVSKFLSERIVTFLFIITPFLCGFGIYLGRVLRFNSWDLLNNPVLLLSEIIHCIIHPIEHWAAWTITVGFGVFLTIVSKPKIK</sequence>